<evidence type="ECO:0008006" key="3">
    <source>
        <dbReference type="Google" id="ProtNLM"/>
    </source>
</evidence>
<gene>
    <name evidence="1" type="ORF">ACFQRG_07280</name>
</gene>
<name>A0ABW2PTT0_9BACL</name>
<evidence type="ECO:0000313" key="2">
    <source>
        <dbReference type="Proteomes" id="UP001596505"/>
    </source>
</evidence>
<dbReference type="EMBL" id="JBHTCO010000005">
    <property type="protein sequence ID" value="MFC7392787.1"/>
    <property type="molecule type" value="Genomic_DNA"/>
</dbReference>
<accession>A0ABW2PTT0</accession>
<organism evidence="1 2">
    <name type="scientific">Scopulibacillus cellulosilyticus</name>
    <dbReference type="NCBI Taxonomy" id="2665665"/>
    <lineage>
        <taxon>Bacteria</taxon>
        <taxon>Bacillati</taxon>
        <taxon>Bacillota</taxon>
        <taxon>Bacilli</taxon>
        <taxon>Bacillales</taxon>
        <taxon>Sporolactobacillaceae</taxon>
        <taxon>Scopulibacillus</taxon>
    </lineage>
</organism>
<dbReference type="Proteomes" id="UP001596505">
    <property type="component" value="Unassembled WGS sequence"/>
</dbReference>
<evidence type="ECO:0000313" key="1">
    <source>
        <dbReference type="EMBL" id="MFC7392787.1"/>
    </source>
</evidence>
<dbReference type="RefSeq" id="WP_380965196.1">
    <property type="nucleotide sequence ID" value="NZ_JBHTCO010000005.1"/>
</dbReference>
<keyword evidence="2" id="KW-1185">Reference proteome</keyword>
<reference evidence="2" key="1">
    <citation type="journal article" date="2019" name="Int. J. Syst. Evol. Microbiol.">
        <title>The Global Catalogue of Microorganisms (GCM) 10K type strain sequencing project: providing services to taxonomists for standard genome sequencing and annotation.</title>
        <authorList>
            <consortium name="The Broad Institute Genomics Platform"/>
            <consortium name="The Broad Institute Genome Sequencing Center for Infectious Disease"/>
            <person name="Wu L."/>
            <person name="Ma J."/>
        </authorList>
    </citation>
    <scope>NUCLEOTIDE SEQUENCE [LARGE SCALE GENOMIC DNA]</scope>
    <source>
        <strain evidence="2">CGMCC 1.16305</strain>
    </source>
</reference>
<comment type="caution">
    <text evidence="1">The sequence shown here is derived from an EMBL/GenBank/DDBJ whole genome shotgun (WGS) entry which is preliminary data.</text>
</comment>
<protein>
    <recommendedName>
        <fullName evidence="3">YneQ</fullName>
    </recommendedName>
</protein>
<sequence>MAFGLKRQELNEWKRKVSDGEIAFITHYWYDPRFPDCQTVTKVGCINLQKLTVWGEKYGLKPEWIDFRKDYPHYDLLGEKQIIILKQEGYTDHIRRFHLTKEFC</sequence>
<proteinExistence type="predicted"/>